<dbReference type="PANTHER" id="PTHR47514:SF1">
    <property type="entry name" value="TRANSKETOLASE N-TERMINAL SECTION-RELATED"/>
    <property type="match status" value="1"/>
</dbReference>
<reference evidence="5 6" key="1">
    <citation type="journal article" date="2015" name="Nature">
        <title>rRNA introns, odd ribosomes, and small enigmatic genomes across a large radiation of phyla.</title>
        <authorList>
            <person name="Brown C.T."/>
            <person name="Hug L.A."/>
            <person name="Thomas B.C."/>
            <person name="Sharon I."/>
            <person name="Castelle C.J."/>
            <person name="Singh A."/>
            <person name="Wilkins M.J."/>
            <person name="Williams K.H."/>
            <person name="Banfield J.F."/>
        </authorList>
    </citation>
    <scope>NUCLEOTIDE SEQUENCE [LARGE SCALE GENOMIC DNA]</scope>
</reference>
<dbReference type="CDD" id="cd02012">
    <property type="entry name" value="TPP_TK"/>
    <property type="match status" value="1"/>
</dbReference>
<proteinExistence type="inferred from homology"/>
<dbReference type="Gene3D" id="3.40.50.970">
    <property type="match status" value="1"/>
</dbReference>
<sequence>MPNLTLGPNVRKPLHLHDKTLAELEKKAMHIREDIIDMLVEAGSGHTAGPLGMTDIFTALYFHIMVHKPKHPDWKDRDRLILSNGHICPVRYATMARAGYFPLSWLMTLRKLGSHLQGHPEREKLPGVETTSGPLGSGSSQAVGLAYAGLMDHAPWRVYCVMSDGELQAGQTWEAMLFAGRNKLYNCTFIIDRNNIQIDGTTEDIMPLEPLAEKFEAFNLHVERCAGNDIRDFVTAIERAHGISEKSTVILADTIPGYGVDFMEYNFEWHGKPPKAGEESMKALEQLRTLGGKITSEHQ</sequence>
<evidence type="ECO:0000256" key="2">
    <source>
        <dbReference type="ARBA" id="ARBA00007131"/>
    </source>
</evidence>
<comment type="cofactor">
    <cofactor evidence="1">
        <name>thiamine diphosphate</name>
        <dbReference type="ChEBI" id="CHEBI:58937"/>
    </cofactor>
</comment>
<dbReference type="Pfam" id="PF00456">
    <property type="entry name" value="Transketolase_N"/>
    <property type="match status" value="1"/>
</dbReference>
<dbReference type="InterPro" id="IPR029061">
    <property type="entry name" value="THDP-binding"/>
</dbReference>
<organism evidence="5 6">
    <name type="scientific">Candidatus Uhrbacteria bacterium GW2011_GWF2_41_16</name>
    <dbReference type="NCBI Taxonomy" id="1618997"/>
    <lineage>
        <taxon>Bacteria</taxon>
        <taxon>Candidatus Uhriibacteriota</taxon>
    </lineage>
</organism>
<dbReference type="PATRIC" id="fig|1618997.3.peg.924"/>
<evidence type="ECO:0000256" key="3">
    <source>
        <dbReference type="ARBA" id="ARBA00023052"/>
    </source>
</evidence>
<comment type="caution">
    <text evidence="5">The sequence shown here is derived from an EMBL/GenBank/DDBJ whole genome shotgun (WGS) entry which is preliminary data.</text>
</comment>
<evidence type="ECO:0000259" key="4">
    <source>
        <dbReference type="Pfam" id="PF00456"/>
    </source>
</evidence>
<dbReference type="SUPFAM" id="SSF52518">
    <property type="entry name" value="Thiamin diphosphate-binding fold (THDP-binding)"/>
    <property type="match status" value="1"/>
</dbReference>
<evidence type="ECO:0000313" key="6">
    <source>
        <dbReference type="Proteomes" id="UP000034746"/>
    </source>
</evidence>
<dbReference type="Proteomes" id="UP000034746">
    <property type="component" value="Unassembled WGS sequence"/>
</dbReference>
<accession>A0A0G0VD53</accession>
<keyword evidence="3" id="KW-0786">Thiamine pyrophosphate</keyword>
<dbReference type="AlphaFoldDB" id="A0A0G0VD53"/>
<dbReference type="InterPro" id="IPR005474">
    <property type="entry name" value="Transketolase_N"/>
</dbReference>
<dbReference type="PANTHER" id="PTHR47514">
    <property type="entry name" value="TRANSKETOLASE N-TERMINAL SECTION-RELATED"/>
    <property type="match status" value="1"/>
</dbReference>
<comment type="similarity">
    <text evidence="2">Belongs to the transketolase family.</text>
</comment>
<feature type="domain" description="Transketolase N-terminal" evidence="4">
    <location>
        <begin position="29"/>
        <end position="278"/>
    </location>
</feature>
<name>A0A0G0VD53_9BACT</name>
<evidence type="ECO:0000256" key="1">
    <source>
        <dbReference type="ARBA" id="ARBA00001964"/>
    </source>
</evidence>
<protein>
    <submittedName>
        <fullName evidence="5">Transketolase domain protein</fullName>
    </submittedName>
</protein>
<gene>
    <name evidence="5" type="ORF">UU48_C0012G0015</name>
</gene>
<dbReference type="EMBL" id="LCAU01000012">
    <property type="protein sequence ID" value="KKR97576.1"/>
    <property type="molecule type" value="Genomic_DNA"/>
</dbReference>
<evidence type="ECO:0000313" key="5">
    <source>
        <dbReference type="EMBL" id="KKR97576.1"/>
    </source>
</evidence>